<sequence length="525" mass="60281">MGERSVVAVTDLTAMTATTPTPVAMDPQQKVLSGSREAMEPLYERLLAKSFNDSASAVEFCRSLCSEFGFTVKQEASANKHIYVYCSREGLPDSQRRPRTSPQRRRPSKRCNCRWRVVLSETDSGQWEFRRFLNPNASEHNHEMMSPDEMMHNWPNEVNDLIIQLAQQRMQTSEIRETVKQHYPHISWNERRFYNRLTEERKRIRQRDVLERSRRLTLLSAQLCSIVTMHDTWAMHVESEMMRLFDHYRQLARVQDSDTLVDLVPEEIQISNSPQEEQQHIKKRRVSASSSSSTTPTPPLSTTSSPPQVFRSGQPVHVPSYTLYVRPQPHRASPSTTVRHQQQQQADPLPPLPPQQQQQQQLQQHSNRQQQQQQHQQQQPLVSSPVASSSSASSFQQYQSPTMQQHQQQAIPSNNDLLIMQQQQRNQLSSATPPPPGNTYTLGPYPVQPFGFDWDPTRAVADAKLFGYDVPLQQHQQIIQSTHPAMMTHHPTLATTSSTTETTITHHHPHHSMPDDTSQAPQWAV</sequence>
<feature type="region of interest" description="Disordered" evidence="1">
    <location>
        <begin position="327"/>
        <end position="410"/>
    </location>
</feature>
<dbReference type="Pfam" id="PF03101">
    <property type="entry name" value="FAR1"/>
    <property type="match status" value="1"/>
</dbReference>
<feature type="region of interest" description="Disordered" evidence="1">
    <location>
        <begin position="267"/>
        <end position="314"/>
    </location>
</feature>
<protein>
    <recommendedName>
        <fullName evidence="2">FAR1 domain-containing protein</fullName>
    </recommendedName>
</protein>
<organism evidence="3">
    <name type="scientific">Lichtheimia ramosa</name>
    <dbReference type="NCBI Taxonomy" id="688394"/>
    <lineage>
        <taxon>Eukaryota</taxon>
        <taxon>Fungi</taxon>
        <taxon>Fungi incertae sedis</taxon>
        <taxon>Mucoromycota</taxon>
        <taxon>Mucoromycotina</taxon>
        <taxon>Mucoromycetes</taxon>
        <taxon>Mucorales</taxon>
        <taxon>Lichtheimiaceae</taxon>
        <taxon>Lichtheimia</taxon>
    </lineage>
</organism>
<name>A0A077WCF4_9FUNG</name>
<dbReference type="OrthoDB" id="5573160at2759"/>
<proteinExistence type="predicted"/>
<dbReference type="EMBL" id="LK023315">
    <property type="protein sequence ID" value="CDS04829.1"/>
    <property type="molecule type" value="Genomic_DNA"/>
</dbReference>
<feature type="domain" description="FAR1" evidence="2">
    <location>
        <begin position="64"/>
        <end position="145"/>
    </location>
</feature>
<feature type="region of interest" description="Disordered" evidence="1">
    <location>
        <begin position="501"/>
        <end position="525"/>
    </location>
</feature>
<dbReference type="InterPro" id="IPR004330">
    <property type="entry name" value="FAR1_DNA_bnd_dom"/>
</dbReference>
<feature type="compositionally biased region" description="Low complexity" evidence="1">
    <location>
        <begin position="287"/>
        <end position="307"/>
    </location>
</feature>
<dbReference type="PANTHER" id="PTHR47718">
    <property type="entry name" value="OS01G0519700 PROTEIN"/>
    <property type="match status" value="1"/>
</dbReference>
<feature type="compositionally biased region" description="Polar residues" evidence="1">
    <location>
        <begin position="515"/>
        <end position="525"/>
    </location>
</feature>
<accession>A0A077WCF4</accession>
<gene>
    <name evidence="3" type="ORF">LRAMOSA07359</name>
</gene>
<evidence type="ECO:0000256" key="1">
    <source>
        <dbReference type="SAM" id="MobiDB-lite"/>
    </source>
</evidence>
<dbReference type="AlphaFoldDB" id="A0A077WCF4"/>
<evidence type="ECO:0000259" key="2">
    <source>
        <dbReference type="Pfam" id="PF03101"/>
    </source>
</evidence>
<evidence type="ECO:0000313" key="3">
    <source>
        <dbReference type="EMBL" id="CDS04829.1"/>
    </source>
</evidence>
<feature type="compositionally biased region" description="Low complexity" evidence="1">
    <location>
        <begin position="355"/>
        <end position="401"/>
    </location>
</feature>
<reference evidence="3" key="1">
    <citation type="journal article" date="2014" name="Genome Announc.">
        <title>De novo whole-genome sequence and genome annotation of Lichtheimia ramosa.</title>
        <authorList>
            <person name="Linde J."/>
            <person name="Schwartze V."/>
            <person name="Binder U."/>
            <person name="Lass-Florl C."/>
            <person name="Voigt K."/>
            <person name="Horn F."/>
        </authorList>
    </citation>
    <scope>NUCLEOTIDE SEQUENCE</scope>
    <source>
        <strain evidence="3">JMRC FSU:6197</strain>
    </source>
</reference>